<name>A0A328AQN5_9CAUL</name>
<dbReference type="InterPro" id="IPR003836">
    <property type="entry name" value="Glucokinase"/>
</dbReference>
<dbReference type="GO" id="GO:0004340">
    <property type="term" value="F:glucokinase activity"/>
    <property type="evidence" value="ECO:0007669"/>
    <property type="project" value="UniProtKB-UniRule"/>
</dbReference>
<dbReference type="SUPFAM" id="SSF53067">
    <property type="entry name" value="Actin-like ATPase domain"/>
    <property type="match status" value="1"/>
</dbReference>
<proteinExistence type="inferred from homology"/>
<evidence type="ECO:0000256" key="1">
    <source>
        <dbReference type="ARBA" id="ARBA00022679"/>
    </source>
</evidence>
<feature type="binding site" evidence="3">
    <location>
        <begin position="36"/>
        <end position="41"/>
    </location>
    <ligand>
        <name>ATP</name>
        <dbReference type="ChEBI" id="CHEBI:30616"/>
    </ligand>
</feature>
<dbReference type="GO" id="GO:0006096">
    <property type="term" value="P:glycolytic process"/>
    <property type="evidence" value="ECO:0007669"/>
    <property type="project" value="UniProtKB-UniRule"/>
</dbReference>
<dbReference type="InterPro" id="IPR043129">
    <property type="entry name" value="ATPase_NBD"/>
</dbReference>
<keyword evidence="3" id="KW-0963">Cytoplasm</keyword>
<dbReference type="Pfam" id="PF02685">
    <property type="entry name" value="Glucokinase"/>
    <property type="match status" value="1"/>
</dbReference>
<dbReference type="GO" id="GO:0005536">
    <property type="term" value="F:D-glucose binding"/>
    <property type="evidence" value="ECO:0007669"/>
    <property type="project" value="InterPro"/>
</dbReference>
<keyword evidence="6" id="KW-1185">Reference proteome</keyword>
<protein>
    <recommendedName>
        <fullName evidence="3">Glucokinase</fullName>
        <ecNumber evidence="3">2.7.1.2</ecNumber>
    </recommendedName>
    <alternativeName>
        <fullName evidence="3">Glucose kinase</fullName>
    </alternativeName>
</protein>
<dbReference type="NCBIfam" id="TIGR00749">
    <property type="entry name" value="glk"/>
    <property type="match status" value="1"/>
</dbReference>
<dbReference type="Gene3D" id="3.30.420.40">
    <property type="match status" value="1"/>
</dbReference>
<reference evidence="6" key="1">
    <citation type="submission" date="2018-05" db="EMBL/GenBank/DDBJ databases">
        <authorList>
            <person name="Li X."/>
        </authorList>
    </citation>
    <scope>NUCLEOTIDE SEQUENCE [LARGE SCALE GENOMIC DNA]</scope>
    <source>
        <strain evidence="6">YIM 73061</strain>
    </source>
</reference>
<dbReference type="PANTHER" id="PTHR47690:SF1">
    <property type="entry name" value="GLUCOKINASE"/>
    <property type="match status" value="1"/>
</dbReference>
<evidence type="ECO:0000256" key="2">
    <source>
        <dbReference type="ARBA" id="ARBA00022777"/>
    </source>
</evidence>
<dbReference type="EC" id="2.7.1.2" evidence="3"/>
<keyword evidence="3" id="KW-0067">ATP-binding</keyword>
<comment type="catalytic activity">
    <reaction evidence="3">
        <text>D-glucose + ATP = D-glucose 6-phosphate + ADP + H(+)</text>
        <dbReference type="Rhea" id="RHEA:17825"/>
        <dbReference type="ChEBI" id="CHEBI:4167"/>
        <dbReference type="ChEBI" id="CHEBI:15378"/>
        <dbReference type="ChEBI" id="CHEBI:30616"/>
        <dbReference type="ChEBI" id="CHEBI:61548"/>
        <dbReference type="ChEBI" id="CHEBI:456216"/>
        <dbReference type="EC" id="2.7.1.2"/>
    </reaction>
</comment>
<keyword evidence="3" id="KW-0547">Nucleotide-binding</keyword>
<comment type="similarity">
    <text evidence="3 4">Belongs to the bacterial glucokinase family.</text>
</comment>
<dbReference type="OrthoDB" id="9800595at2"/>
<accession>A0A328AQN5</accession>
<keyword evidence="1 3" id="KW-0808">Transferase</keyword>
<comment type="caution">
    <text evidence="5">The sequence shown here is derived from an EMBL/GenBank/DDBJ whole genome shotgun (WGS) entry which is preliminary data.</text>
</comment>
<dbReference type="InterPro" id="IPR050201">
    <property type="entry name" value="Bacterial_glucokinase"/>
</dbReference>
<evidence type="ECO:0000313" key="5">
    <source>
        <dbReference type="EMBL" id="RAK56889.1"/>
    </source>
</evidence>
<evidence type="ECO:0000313" key="6">
    <source>
        <dbReference type="Proteomes" id="UP000249725"/>
    </source>
</evidence>
<dbReference type="HAMAP" id="MF_00524">
    <property type="entry name" value="Glucokinase"/>
    <property type="match status" value="1"/>
</dbReference>
<keyword evidence="2 3" id="KW-0418">Kinase</keyword>
<dbReference type="EMBL" id="QFYR01000001">
    <property type="protein sequence ID" value="RAK56889.1"/>
    <property type="molecule type" value="Genomic_DNA"/>
</dbReference>
<dbReference type="AlphaFoldDB" id="A0A328AQN5"/>
<gene>
    <name evidence="3 5" type="primary">glk</name>
    <name evidence="5" type="ORF">DJ018_02655</name>
</gene>
<dbReference type="PANTHER" id="PTHR47690">
    <property type="entry name" value="GLUCOKINASE"/>
    <property type="match status" value="1"/>
</dbReference>
<comment type="subcellular location">
    <subcellularLocation>
        <location evidence="3">Cytoplasm</location>
    </subcellularLocation>
</comment>
<dbReference type="Proteomes" id="UP000249725">
    <property type="component" value="Unassembled WGS sequence"/>
</dbReference>
<dbReference type="Gene3D" id="3.40.367.20">
    <property type="match status" value="1"/>
</dbReference>
<sequence>MGDAGVTEAEILGLNDRVDGAGAARERRASSFGLVGDIGGTNARFALAEISADGTIALGGYRNLLCRDYASVTDAIAAYLKDLGVAEAPGACVTAVAGPVTNGAIHMTNFVWRFSEADLRAVGFRAARIINDYQALAMGAADCGEAGLRHVGGPAAGMAEQTVAVLGAGTGFGVSALARDPFGQAVMATEGGHVAFAPVDALEIEILKRLMELYGRVSVERILSGPGLACLHTVMAEIHGETATELAPEAIAQGAAAGDEACARTVEQFCAVFGSVAGDLALALGARGGVYLGGGIAPGVADQLAASRFRERFEAKGRFQPYLAAIPTWIITHKQAALIGAAKALSDL</sequence>
<organism evidence="5 6">
    <name type="scientific">Phenylobacterium deserti</name>
    <dbReference type="NCBI Taxonomy" id="1914756"/>
    <lineage>
        <taxon>Bacteria</taxon>
        <taxon>Pseudomonadati</taxon>
        <taxon>Pseudomonadota</taxon>
        <taxon>Alphaproteobacteria</taxon>
        <taxon>Caulobacterales</taxon>
        <taxon>Caulobacteraceae</taxon>
        <taxon>Phenylobacterium</taxon>
    </lineage>
</organism>
<evidence type="ECO:0000256" key="3">
    <source>
        <dbReference type="HAMAP-Rule" id="MF_00524"/>
    </source>
</evidence>
<dbReference type="GO" id="GO:0005829">
    <property type="term" value="C:cytosol"/>
    <property type="evidence" value="ECO:0007669"/>
    <property type="project" value="TreeGrafter"/>
</dbReference>
<dbReference type="GO" id="GO:0005524">
    <property type="term" value="F:ATP binding"/>
    <property type="evidence" value="ECO:0007669"/>
    <property type="project" value="UniProtKB-UniRule"/>
</dbReference>
<evidence type="ECO:0000256" key="4">
    <source>
        <dbReference type="RuleBase" id="RU004046"/>
    </source>
</evidence>
<keyword evidence="3" id="KW-0324">Glycolysis</keyword>
<dbReference type="CDD" id="cd24008">
    <property type="entry name" value="ASKHA_NBD_GLK"/>
    <property type="match status" value="1"/>
</dbReference>